<feature type="binding site" evidence="6">
    <location>
        <begin position="119"/>
        <end position="121"/>
    </location>
    <ligand>
        <name>substrate</name>
    </ligand>
</feature>
<dbReference type="GO" id="GO:0005829">
    <property type="term" value="C:cytosol"/>
    <property type="evidence" value="ECO:0007669"/>
    <property type="project" value="TreeGrafter"/>
</dbReference>
<organism evidence="7 8">
    <name type="scientific">Desulfosporosinus acidiphilus (strain DSM 22704 / JCM 16185 / SJ4)</name>
    <dbReference type="NCBI Taxonomy" id="646529"/>
    <lineage>
        <taxon>Bacteria</taxon>
        <taxon>Bacillati</taxon>
        <taxon>Bacillota</taxon>
        <taxon>Clostridia</taxon>
        <taxon>Eubacteriales</taxon>
        <taxon>Desulfitobacteriaceae</taxon>
        <taxon>Desulfosporosinus</taxon>
    </lineage>
</organism>
<keyword evidence="4 6" id="KW-0413">Isomerase</keyword>
<dbReference type="Pfam" id="PF05025">
    <property type="entry name" value="RbsD_FucU"/>
    <property type="match status" value="1"/>
</dbReference>
<dbReference type="EC" id="5.4.99.62" evidence="2 6"/>
<protein>
    <recommendedName>
        <fullName evidence="2 6">D-ribose pyranase</fullName>
        <ecNumber evidence="2 6">5.4.99.62</ecNumber>
    </recommendedName>
</protein>
<dbReference type="InterPro" id="IPR023750">
    <property type="entry name" value="RbsD-like_sf"/>
</dbReference>
<evidence type="ECO:0000256" key="6">
    <source>
        <dbReference type="HAMAP-Rule" id="MF_01661"/>
    </source>
</evidence>
<accession>I4D7C5</accession>
<dbReference type="STRING" id="646529.Desaci_2774"/>
<keyword evidence="3 6" id="KW-0963">Cytoplasm</keyword>
<evidence type="ECO:0000256" key="2">
    <source>
        <dbReference type="ARBA" id="ARBA00012862"/>
    </source>
</evidence>
<dbReference type="HAMAP" id="MF_01661">
    <property type="entry name" value="D_rib_pyranase"/>
    <property type="match status" value="1"/>
</dbReference>
<evidence type="ECO:0000313" key="8">
    <source>
        <dbReference type="Proteomes" id="UP000002892"/>
    </source>
</evidence>
<dbReference type="GO" id="GO:0019303">
    <property type="term" value="P:D-ribose catabolic process"/>
    <property type="evidence" value="ECO:0007669"/>
    <property type="project" value="UniProtKB-UniRule"/>
</dbReference>
<dbReference type="GO" id="GO:0048029">
    <property type="term" value="F:monosaccharide binding"/>
    <property type="evidence" value="ECO:0007669"/>
    <property type="project" value="InterPro"/>
</dbReference>
<gene>
    <name evidence="6" type="primary">rbsD</name>
    <name evidence="7" type="ordered locus">Desaci_2774</name>
</gene>
<comment type="subcellular location">
    <subcellularLocation>
        <location evidence="6">Cytoplasm</location>
    </subcellularLocation>
</comment>
<dbReference type="GO" id="GO:0016872">
    <property type="term" value="F:intramolecular lyase activity"/>
    <property type="evidence" value="ECO:0007669"/>
    <property type="project" value="UniProtKB-UniRule"/>
</dbReference>
<dbReference type="InterPro" id="IPR023064">
    <property type="entry name" value="D-ribose_pyranase"/>
</dbReference>
<evidence type="ECO:0000256" key="3">
    <source>
        <dbReference type="ARBA" id="ARBA00022490"/>
    </source>
</evidence>
<dbReference type="UniPathway" id="UPA00916">
    <property type="reaction ID" value="UER00888"/>
</dbReference>
<dbReference type="NCBIfam" id="NF008761">
    <property type="entry name" value="PRK11797.1"/>
    <property type="match status" value="1"/>
</dbReference>
<comment type="pathway">
    <text evidence="6">Carbohydrate metabolism; D-ribose degradation; D-ribose 5-phosphate from beta-D-ribopyranose: step 1/2.</text>
</comment>
<dbReference type="KEGG" id="dai:Desaci_2774"/>
<comment type="subunit">
    <text evidence="6">Homodecamer.</text>
</comment>
<evidence type="ECO:0000256" key="5">
    <source>
        <dbReference type="ARBA" id="ARBA00023277"/>
    </source>
</evidence>
<dbReference type="PANTHER" id="PTHR37831:SF1">
    <property type="entry name" value="D-RIBOSE PYRANASE"/>
    <property type="match status" value="1"/>
</dbReference>
<dbReference type="SUPFAM" id="SSF102546">
    <property type="entry name" value="RbsD-like"/>
    <property type="match status" value="1"/>
</dbReference>
<dbReference type="GO" id="GO:0062193">
    <property type="term" value="F:D-ribose pyranase activity"/>
    <property type="evidence" value="ECO:0007669"/>
    <property type="project" value="UniProtKB-EC"/>
</dbReference>
<evidence type="ECO:0000256" key="1">
    <source>
        <dbReference type="ARBA" id="ARBA00000223"/>
    </source>
</evidence>
<sequence>MKKQGVLHGELSRIIATLGHGQSLVIADYGLPIPPQIPFIDLAVSEGVASFWDVFNSVLTELSVERLTVAQELQGAHPDLFAKIKGATDAPIDLVSHEMFKDRLNSASVIVRTGEWTSYANVILQSSVIF</sequence>
<proteinExistence type="inferred from homology"/>
<evidence type="ECO:0000256" key="4">
    <source>
        <dbReference type="ARBA" id="ARBA00023235"/>
    </source>
</evidence>
<feature type="active site" description="Proton donor" evidence="6">
    <location>
        <position position="20"/>
    </location>
</feature>
<dbReference type="Proteomes" id="UP000002892">
    <property type="component" value="Chromosome"/>
</dbReference>
<name>I4D7C5_DESAJ</name>
<dbReference type="OrthoDB" id="9805009at2"/>
<comment type="similarity">
    <text evidence="6">Belongs to the RbsD / FucU family. RbsD subfamily.</text>
</comment>
<dbReference type="InterPro" id="IPR007721">
    <property type="entry name" value="RbsD_FucU"/>
</dbReference>
<feature type="binding site" evidence="6">
    <location>
        <position position="28"/>
    </location>
    <ligand>
        <name>substrate</name>
    </ligand>
</feature>
<dbReference type="PANTHER" id="PTHR37831">
    <property type="entry name" value="D-RIBOSE PYRANASE"/>
    <property type="match status" value="1"/>
</dbReference>
<dbReference type="EMBL" id="CP003639">
    <property type="protein sequence ID" value="AFM41699.1"/>
    <property type="molecule type" value="Genomic_DNA"/>
</dbReference>
<keyword evidence="5 6" id="KW-0119">Carbohydrate metabolism</keyword>
<dbReference type="eggNOG" id="COG1869">
    <property type="taxonomic scope" value="Bacteria"/>
</dbReference>
<feature type="binding site" evidence="6">
    <location>
        <position position="97"/>
    </location>
    <ligand>
        <name>substrate</name>
    </ligand>
</feature>
<reference evidence="7 8" key="1">
    <citation type="journal article" date="2012" name="J. Bacteriol.">
        <title>Complete genome sequences of Desulfosporosinus orientis DSM765T, Desulfosporosinus youngiae DSM17734T, Desulfosporosinus meridiei DSM13257T, and Desulfosporosinus acidiphilus DSM22704T.</title>
        <authorList>
            <person name="Pester M."/>
            <person name="Brambilla E."/>
            <person name="Alazard D."/>
            <person name="Rattei T."/>
            <person name="Weinmaier T."/>
            <person name="Han J."/>
            <person name="Lucas S."/>
            <person name="Lapidus A."/>
            <person name="Cheng J.F."/>
            <person name="Goodwin L."/>
            <person name="Pitluck S."/>
            <person name="Peters L."/>
            <person name="Ovchinnikova G."/>
            <person name="Teshima H."/>
            <person name="Detter J.C."/>
            <person name="Han C.S."/>
            <person name="Tapia R."/>
            <person name="Land M.L."/>
            <person name="Hauser L."/>
            <person name="Kyrpides N.C."/>
            <person name="Ivanova N.N."/>
            <person name="Pagani I."/>
            <person name="Huntmann M."/>
            <person name="Wei C.L."/>
            <person name="Davenport K.W."/>
            <person name="Daligault H."/>
            <person name="Chain P.S."/>
            <person name="Chen A."/>
            <person name="Mavromatis K."/>
            <person name="Markowitz V."/>
            <person name="Szeto E."/>
            <person name="Mikhailova N."/>
            <person name="Pati A."/>
            <person name="Wagner M."/>
            <person name="Woyke T."/>
            <person name="Ollivier B."/>
            <person name="Klenk H.P."/>
            <person name="Spring S."/>
            <person name="Loy A."/>
        </authorList>
    </citation>
    <scope>NUCLEOTIDE SEQUENCE [LARGE SCALE GENOMIC DNA]</scope>
    <source>
        <strain evidence="8">DSM 22704 / JCM 16185 / SJ4</strain>
    </source>
</reference>
<dbReference type="Gene3D" id="3.40.1650.10">
    <property type="entry name" value="RbsD-like domain"/>
    <property type="match status" value="1"/>
</dbReference>
<dbReference type="RefSeq" id="WP_014827694.1">
    <property type="nucleotide sequence ID" value="NC_018068.1"/>
</dbReference>
<dbReference type="AlphaFoldDB" id="I4D7C5"/>
<keyword evidence="8" id="KW-1185">Reference proteome</keyword>
<evidence type="ECO:0000313" key="7">
    <source>
        <dbReference type="EMBL" id="AFM41699.1"/>
    </source>
</evidence>
<comment type="function">
    <text evidence="6">Catalyzes the interconversion of beta-pyran and beta-furan forms of D-ribose.</text>
</comment>
<comment type="catalytic activity">
    <reaction evidence="1 6">
        <text>beta-D-ribopyranose = beta-D-ribofuranose</text>
        <dbReference type="Rhea" id="RHEA:25432"/>
        <dbReference type="ChEBI" id="CHEBI:27476"/>
        <dbReference type="ChEBI" id="CHEBI:47002"/>
        <dbReference type="EC" id="5.4.99.62"/>
    </reaction>
</comment>
<dbReference type="HOGENOM" id="CLU_135498_0_0_9"/>